<keyword evidence="2 3" id="KW-0663">Pyridoxal phosphate</keyword>
<dbReference type="InterPro" id="IPR015424">
    <property type="entry name" value="PyrdxlP-dep_Trfase"/>
</dbReference>
<evidence type="ECO:0000256" key="2">
    <source>
        <dbReference type="PIRSR" id="PIRSR000390-2"/>
    </source>
</evidence>
<evidence type="ECO:0000313" key="5">
    <source>
        <dbReference type="Proteomes" id="UP000178042"/>
    </source>
</evidence>
<dbReference type="EMBL" id="MFLD01000012">
    <property type="protein sequence ID" value="OGG60560.1"/>
    <property type="molecule type" value="Genomic_DNA"/>
</dbReference>
<feature type="modified residue" description="N6-(pyridoxal phosphate)lysine" evidence="2">
    <location>
        <position position="194"/>
    </location>
</feature>
<dbReference type="Pfam" id="PF01041">
    <property type="entry name" value="DegT_DnrJ_EryC1"/>
    <property type="match status" value="1"/>
</dbReference>
<evidence type="ECO:0000313" key="4">
    <source>
        <dbReference type="EMBL" id="OGG60560.1"/>
    </source>
</evidence>
<dbReference type="GO" id="GO:0008483">
    <property type="term" value="F:transaminase activity"/>
    <property type="evidence" value="ECO:0007669"/>
    <property type="project" value="TreeGrafter"/>
</dbReference>
<dbReference type="Gene3D" id="3.40.640.10">
    <property type="entry name" value="Type I PLP-dependent aspartate aminotransferase-like (Major domain)"/>
    <property type="match status" value="1"/>
</dbReference>
<dbReference type="InterPro" id="IPR000653">
    <property type="entry name" value="DegT/StrS_aminotransferase"/>
</dbReference>
<dbReference type="Gene3D" id="3.90.1150.10">
    <property type="entry name" value="Aspartate Aminotransferase, domain 1"/>
    <property type="match status" value="1"/>
</dbReference>
<dbReference type="InterPro" id="IPR015421">
    <property type="entry name" value="PyrdxlP-dep_Trfase_major"/>
</dbReference>
<dbReference type="AlphaFoldDB" id="A0A1F6DGW4"/>
<comment type="similarity">
    <text evidence="3">Belongs to the DegT/DnrJ/EryC1 family.</text>
</comment>
<dbReference type="NCBIfam" id="TIGR03588">
    <property type="entry name" value="PseC"/>
    <property type="match status" value="1"/>
</dbReference>
<proteinExistence type="inferred from homology"/>
<accession>A0A1F6DGW4</accession>
<dbReference type="SUPFAM" id="SSF53383">
    <property type="entry name" value="PLP-dependent transferases"/>
    <property type="match status" value="1"/>
</dbReference>
<evidence type="ECO:0000256" key="1">
    <source>
        <dbReference type="PIRSR" id="PIRSR000390-1"/>
    </source>
</evidence>
<sequence>MSALVSRKKAAKPTYIPYSCQTIGQDDIHAVVKVLKSAFITQGPNVPEFEEALANACDARYVVAFSSGTAALHAAYAVAGISPGDEVITTPITFAATANMLLAQGATPVFADINPETGNLDAREVEKKITKKTKAIVAVDYAGLPADLDALRKLAKKYKLIFIEDAAHALGATYRGRFVGAYADMAMFSFHPVKSITTGEGGAIATNSKAYYESLKMFRSHGLTKDPRKLKHMGYAAWHQEVQMLGFNYRLTDIQAALGVSQMKKLDRFIAKRRAAARRYFKLLADVPGIKLPPRSGLNNSAWHLFVIRVEARARDRVFKSLRRAGIGVQVHYFPVYRHPYYESLGYRDGLCPQAEAFSESAISIPLYPTMTPQEQKKVVLELVSALAE</sequence>
<dbReference type="InterPro" id="IPR020026">
    <property type="entry name" value="PseC"/>
</dbReference>
<dbReference type="GO" id="GO:0030170">
    <property type="term" value="F:pyridoxal phosphate binding"/>
    <property type="evidence" value="ECO:0007669"/>
    <property type="project" value="TreeGrafter"/>
</dbReference>
<evidence type="ECO:0000256" key="3">
    <source>
        <dbReference type="RuleBase" id="RU004508"/>
    </source>
</evidence>
<dbReference type="PANTHER" id="PTHR30244">
    <property type="entry name" value="TRANSAMINASE"/>
    <property type="match status" value="1"/>
</dbReference>
<dbReference type="PIRSF" id="PIRSF000390">
    <property type="entry name" value="PLP_StrS"/>
    <property type="match status" value="1"/>
</dbReference>
<protein>
    <submittedName>
        <fullName evidence="4">UDP-4-amino-4, 6-dideoxy-N-acetyl-beta-L-altrosamine transaminase</fullName>
    </submittedName>
</protein>
<dbReference type="Proteomes" id="UP000178042">
    <property type="component" value="Unassembled WGS sequence"/>
</dbReference>
<reference evidence="4 5" key="1">
    <citation type="journal article" date="2016" name="Nat. Commun.">
        <title>Thousands of microbial genomes shed light on interconnected biogeochemical processes in an aquifer system.</title>
        <authorList>
            <person name="Anantharaman K."/>
            <person name="Brown C.T."/>
            <person name="Hug L.A."/>
            <person name="Sharon I."/>
            <person name="Castelle C.J."/>
            <person name="Probst A.J."/>
            <person name="Thomas B.C."/>
            <person name="Singh A."/>
            <person name="Wilkins M.J."/>
            <person name="Karaoz U."/>
            <person name="Brodie E.L."/>
            <person name="Williams K.H."/>
            <person name="Hubbard S.S."/>
            <person name="Banfield J.F."/>
        </authorList>
    </citation>
    <scope>NUCLEOTIDE SEQUENCE [LARGE SCALE GENOMIC DNA]</scope>
</reference>
<gene>
    <name evidence="4" type="ORF">A3C86_04715</name>
</gene>
<name>A0A1F6DGW4_9BACT</name>
<dbReference type="CDD" id="cd00616">
    <property type="entry name" value="AHBA_syn"/>
    <property type="match status" value="1"/>
</dbReference>
<comment type="caution">
    <text evidence="4">The sequence shown here is derived from an EMBL/GenBank/DDBJ whole genome shotgun (WGS) entry which is preliminary data.</text>
</comment>
<organism evidence="4 5">
    <name type="scientific">Candidatus Kaiserbacteria bacterium RIFCSPHIGHO2_02_FULL_49_16</name>
    <dbReference type="NCBI Taxonomy" id="1798490"/>
    <lineage>
        <taxon>Bacteria</taxon>
        <taxon>Candidatus Kaiseribacteriota</taxon>
    </lineage>
</organism>
<dbReference type="InterPro" id="IPR015422">
    <property type="entry name" value="PyrdxlP-dep_Trfase_small"/>
</dbReference>
<feature type="active site" description="Proton acceptor" evidence="1">
    <location>
        <position position="194"/>
    </location>
</feature>
<dbReference type="PANTHER" id="PTHR30244:SF34">
    <property type="entry name" value="DTDP-4-AMINO-4,6-DIDEOXYGALACTOSE TRANSAMINASE"/>
    <property type="match status" value="1"/>
</dbReference>
<dbReference type="GO" id="GO:0000271">
    <property type="term" value="P:polysaccharide biosynthetic process"/>
    <property type="evidence" value="ECO:0007669"/>
    <property type="project" value="TreeGrafter"/>
</dbReference>